<gene>
    <name evidence="1" type="ORF">AMATHDRAFT_49293</name>
</gene>
<protein>
    <submittedName>
        <fullName evidence="1">Uncharacterized protein</fullName>
    </submittedName>
</protein>
<sequence>MSLTGNDIRRVSRRTVEALEECGYKCCLFGSAACHLWGMGDRIPNDIDIVVLTKDDAEAIKAKLIAPDGSRFYLVAGRHHSERYNVLWYALRWTPPIRCKIDLITPNTKSLYKGLYIPNIPRNLINTITEIPVMPFLPLLLLKLQGWDDHHKAEETRLRNKIPQDETDVINLLTMAGGDSGNRLRSNRWLPSSFVKLARGRAKKFADEFPLTKTSWTYIGFKV</sequence>
<dbReference type="InterPro" id="IPR043519">
    <property type="entry name" value="NT_sf"/>
</dbReference>
<evidence type="ECO:0000313" key="2">
    <source>
        <dbReference type="Proteomes" id="UP000242287"/>
    </source>
</evidence>
<dbReference type="EMBL" id="KZ302052">
    <property type="protein sequence ID" value="PFH48739.1"/>
    <property type="molecule type" value="Genomic_DNA"/>
</dbReference>
<dbReference type="SUPFAM" id="SSF81301">
    <property type="entry name" value="Nucleotidyltransferase"/>
    <property type="match status" value="1"/>
</dbReference>
<proteinExistence type="predicted"/>
<keyword evidence="2" id="KW-1185">Reference proteome</keyword>
<dbReference type="Gene3D" id="3.30.460.40">
    <property type="match status" value="1"/>
</dbReference>
<evidence type="ECO:0000313" key="1">
    <source>
        <dbReference type="EMBL" id="PFH48739.1"/>
    </source>
</evidence>
<name>A0A2A9NDN6_9AGAR</name>
<accession>A0A2A9NDN6</accession>
<dbReference type="Proteomes" id="UP000242287">
    <property type="component" value="Unassembled WGS sequence"/>
</dbReference>
<dbReference type="AlphaFoldDB" id="A0A2A9NDN6"/>
<organism evidence="1 2">
    <name type="scientific">Amanita thiersii Skay4041</name>
    <dbReference type="NCBI Taxonomy" id="703135"/>
    <lineage>
        <taxon>Eukaryota</taxon>
        <taxon>Fungi</taxon>
        <taxon>Dikarya</taxon>
        <taxon>Basidiomycota</taxon>
        <taxon>Agaricomycotina</taxon>
        <taxon>Agaricomycetes</taxon>
        <taxon>Agaricomycetidae</taxon>
        <taxon>Agaricales</taxon>
        <taxon>Pluteineae</taxon>
        <taxon>Amanitaceae</taxon>
        <taxon>Amanita</taxon>
    </lineage>
</organism>
<reference evidence="1 2" key="1">
    <citation type="submission" date="2014-02" db="EMBL/GenBank/DDBJ databases">
        <title>Transposable element dynamics among asymbiotic and ectomycorrhizal Amanita fungi.</title>
        <authorList>
            <consortium name="DOE Joint Genome Institute"/>
            <person name="Hess J."/>
            <person name="Skrede I."/>
            <person name="Wolfe B."/>
            <person name="LaButti K."/>
            <person name="Ohm R.A."/>
            <person name="Grigoriev I.V."/>
            <person name="Pringle A."/>
        </authorList>
    </citation>
    <scope>NUCLEOTIDE SEQUENCE [LARGE SCALE GENOMIC DNA]</scope>
    <source>
        <strain evidence="1 2">SKay4041</strain>
    </source>
</reference>
<dbReference type="OrthoDB" id="3133286at2759"/>